<name>A0AAV2QEJ6_MEGNR</name>
<accession>A0AAV2QEJ6</accession>
<organism evidence="2 3">
    <name type="scientific">Meganyctiphanes norvegica</name>
    <name type="common">Northern krill</name>
    <name type="synonym">Thysanopoda norvegica</name>
    <dbReference type="NCBI Taxonomy" id="48144"/>
    <lineage>
        <taxon>Eukaryota</taxon>
        <taxon>Metazoa</taxon>
        <taxon>Ecdysozoa</taxon>
        <taxon>Arthropoda</taxon>
        <taxon>Crustacea</taxon>
        <taxon>Multicrustacea</taxon>
        <taxon>Malacostraca</taxon>
        <taxon>Eumalacostraca</taxon>
        <taxon>Eucarida</taxon>
        <taxon>Euphausiacea</taxon>
        <taxon>Euphausiidae</taxon>
        <taxon>Meganyctiphanes</taxon>
    </lineage>
</organism>
<protein>
    <recommendedName>
        <fullName evidence="4">Odorant receptor</fullName>
    </recommendedName>
</protein>
<dbReference type="Proteomes" id="UP001497623">
    <property type="component" value="Unassembled WGS sequence"/>
</dbReference>
<reference evidence="2 3" key="1">
    <citation type="submission" date="2024-05" db="EMBL/GenBank/DDBJ databases">
        <authorList>
            <person name="Wallberg A."/>
        </authorList>
    </citation>
    <scope>NUCLEOTIDE SEQUENCE [LARGE SCALE GENOMIC DNA]</scope>
</reference>
<dbReference type="AlphaFoldDB" id="A0AAV2QEJ6"/>
<keyword evidence="1" id="KW-0812">Transmembrane</keyword>
<feature type="transmembrane region" description="Helical" evidence="1">
    <location>
        <begin position="97"/>
        <end position="117"/>
    </location>
</feature>
<keyword evidence="1" id="KW-0472">Membrane</keyword>
<feature type="transmembrane region" description="Helical" evidence="1">
    <location>
        <begin position="57"/>
        <end position="77"/>
    </location>
</feature>
<feature type="transmembrane region" description="Helical" evidence="1">
    <location>
        <begin position="195"/>
        <end position="214"/>
    </location>
</feature>
<feature type="transmembrane region" description="Helical" evidence="1">
    <location>
        <begin position="320"/>
        <end position="345"/>
    </location>
</feature>
<dbReference type="EMBL" id="CAXKWB010006150">
    <property type="protein sequence ID" value="CAL4081699.1"/>
    <property type="molecule type" value="Genomic_DNA"/>
</dbReference>
<proteinExistence type="predicted"/>
<evidence type="ECO:0008006" key="4">
    <source>
        <dbReference type="Google" id="ProtNLM"/>
    </source>
</evidence>
<evidence type="ECO:0000256" key="1">
    <source>
        <dbReference type="SAM" id="Phobius"/>
    </source>
</evidence>
<keyword evidence="1" id="KW-1133">Transmembrane helix</keyword>
<comment type="caution">
    <text evidence="2">The sequence shown here is derived from an EMBL/GenBank/DDBJ whole genome shotgun (WGS) entry which is preliminary data.</text>
</comment>
<sequence>MGCFRKKDIDPLMGIGQNENEPDFVKQNKRVFAFFKLFGLFLVIWKEKYVICKGRLVIYYFIWALIPFLYLTLAYAIKYLMQLTYDQQYKDKYNDLLEASIGCLFFGVFPAIWIYLLKRYALHLPNILMSIIELEQTEHYQKHHLKFIDLAELKKEKLHERFFDNEDTMEYDDDLNKNGRCNRIIRFIMEWGPSFLFAIPMALFFILAIAEIIVGEKSGLYDSESGELGRGGRKEGHILILNILYPMSYYLTVWFCFVFLEWQLKLYQTIKHQIESIKEKKLVVSKGKLEEFKIISQNEIRAITKFVIKMQKVFSLLSQYIFRNTLGISVIAFIGCGVFSMYKILGGFGNLFYFVPLALTMYHLQIACKFGHELMEQHESVVELLMQMEEKDEDCVTDGNGDVEHTFQNDVMKLKLKLLERPPKGGDFRRLQRELRVACCSPDFHRVVCCNSMQLVPGETRSTRQGMLHQRKNIRCLLQDY</sequence>
<feature type="transmembrane region" description="Helical" evidence="1">
    <location>
        <begin position="238"/>
        <end position="260"/>
    </location>
</feature>
<evidence type="ECO:0000313" key="2">
    <source>
        <dbReference type="EMBL" id="CAL4081699.1"/>
    </source>
</evidence>
<evidence type="ECO:0000313" key="3">
    <source>
        <dbReference type="Proteomes" id="UP001497623"/>
    </source>
</evidence>
<gene>
    <name evidence="2" type="ORF">MNOR_LOCUS11612</name>
</gene>
<keyword evidence="3" id="KW-1185">Reference proteome</keyword>